<dbReference type="AlphaFoldDB" id="C0ERV1"/>
<protein>
    <submittedName>
        <fullName evidence="1">Uncharacterized protein</fullName>
    </submittedName>
</protein>
<gene>
    <name evidence="1" type="ORF">EUBHAL_00111</name>
</gene>
<organism evidence="1 2">
    <name type="scientific">Anaerobutyricum hallii DSM 3353</name>
    <dbReference type="NCBI Taxonomy" id="411469"/>
    <lineage>
        <taxon>Bacteria</taxon>
        <taxon>Bacillati</taxon>
        <taxon>Bacillota</taxon>
        <taxon>Clostridia</taxon>
        <taxon>Lachnospirales</taxon>
        <taxon>Lachnospiraceae</taxon>
        <taxon>Anaerobutyricum</taxon>
    </lineage>
</organism>
<evidence type="ECO:0000313" key="1">
    <source>
        <dbReference type="EMBL" id="EEG37989.1"/>
    </source>
</evidence>
<proteinExistence type="predicted"/>
<name>C0ERV1_9FIRM</name>
<reference evidence="1 2" key="1">
    <citation type="submission" date="2009-01" db="EMBL/GenBank/DDBJ databases">
        <authorList>
            <person name="Fulton L."/>
            <person name="Clifton S."/>
            <person name="Fulton B."/>
            <person name="Xu J."/>
            <person name="Minx P."/>
            <person name="Pepin K.H."/>
            <person name="Johnson M."/>
            <person name="Bhonagiri V."/>
            <person name="Nash W.E."/>
            <person name="Mardis E.R."/>
            <person name="Wilson R.K."/>
        </authorList>
    </citation>
    <scope>NUCLEOTIDE SEQUENCE [LARGE SCALE GENOMIC DNA]</scope>
    <source>
        <strain evidence="1 2">DSM 3353</strain>
    </source>
</reference>
<evidence type="ECO:0000313" key="2">
    <source>
        <dbReference type="Proteomes" id="UP000003174"/>
    </source>
</evidence>
<dbReference type="Proteomes" id="UP000003174">
    <property type="component" value="Unassembled WGS sequence"/>
</dbReference>
<sequence length="93" mass="9977">MFSAYYNNNSSISPSKNNSTESHILLEPIQIPPVINSNFLPSQSTAPEESLVPIFVASEQGLDASIQIVATKVTNIGTRLSSGASLCLRQMPI</sequence>
<reference evidence="1 2" key="2">
    <citation type="submission" date="2009-02" db="EMBL/GenBank/DDBJ databases">
        <title>Draft genome sequence of Eubacterium hallii (DSM 3353).</title>
        <authorList>
            <person name="Sudarsanam P."/>
            <person name="Ley R."/>
            <person name="Guruge J."/>
            <person name="Turnbaugh P.J."/>
            <person name="Mahowald M."/>
            <person name="Liep D."/>
            <person name="Gordon J."/>
        </authorList>
    </citation>
    <scope>NUCLEOTIDE SEQUENCE [LARGE SCALE GENOMIC DNA]</scope>
    <source>
        <strain evidence="1 2">DSM 3353</strain>
    </source>
</reference>
<comment type="caution">
    <text evidence="1">The sequence shown here is derived from an EMBL/GenBank/DDBJ whole genome shotgun (WGS) entry which is preliminary data.</text>
</comment>
<dbReference type="EMBL" id="ACEP01000009">
    <property type="protein sequence ID" value="EEG37989.1"/>
    <property type="molecule type" value="Genomic_DNA"/>
</dbReference>
<accession>C0ERV1</accession>